<dbReference type="InterPro" id="IPR011006">
    <property type="entry name" value="CheY-like_superfamily"/>
</dbReference>
<sequence>MENLSKLLESFASLLWPLSFVAILVYFRSSIASVIESAKGRKFTLKVAGNELTMEQVTEQQRHIITDLQEKIASLEEGLERLQSGASPESDVRDDGKIDVSKLKILWVDDNPKNNSFLVASLGELGVDVHIAKSTTEGIQLFNSIKYDRVISDMGRPEGGQAGIDLTKLIRESGSDVPVYIYCGKWAASNFKESALAAGVTGLTSSGTSLLKMLRLNRANKQSKTDA</sequence>
<keyword evidence="2" id="KW-0472">Membrane</keyword>
<feature type="transmembrane region" description="Helical" evidence="2">
    <location>
        <begin position="7"/>
        <end position="27"/>
    </location>
</feature>
<protein>
    <submittedName>
        <fullName evidence="4">CheY chemotaxis protein or a CheY-like REC (Receiver) domain</fullName>
    </submittedName>
</protein>
<dbReference type="AlphaFoldDB" id="A0A1M5DZ65"/>
<gene>
    <name evidence="4" type="ORF">SAMN02745781_03031</name>
</gene>
<proteinExistence type="predicted"/>
<evidence type="ECO:0000313" key="5">
    <source>
        <dbReference type="Proteomes" id="UP000184159"/>
    </source>
</evidence>
<dbReference type="RefSeq" id="WP_072961114.1">
    <property type="nucleotide sequence ID" value="NZ_FQUH01000015.1"/>
</dbReference>
<dbReference type="GO" id="GO:0000160">
    <property type="term" value="P:phosphorelay signal transduction system"/>
    <property type="evidence" value="ECO:0007669"/>
    <property type="project" value="InterPro"/>
</dbReference>
<reference evidence="5" key="1">
    <citation type="submission" date="2016-11" db="EMBL/GenBank/DDBJ databases">
        <authorList>
            <person name="Varghese N."/>
            <person name="Submissions S."/>
        </authorList>
    </citation>
    <scope>NUCLEOTIDE SEQUENCE [LARGE SCALE GENOMIC DNA]</scope>
    <source>
        <strain evidence="5">DSM 21264</strain>
    </source>
</reference>
<keyword evidence="1" id="KW-0597">Phosphoprotein</keyword>
<dbReference type="Pfam" id="PF00072">
    <property type="entry name" value="Response_reg"/>
    <property type="match status" value="1"/>
</dbReference>
<accession>A0A1M5DZ65</accession>
<feature type="modified residue" description="4-aspartylphosphate" evidence="1">
    <location>
        <position position="153"/>
    </location>
</feature>
<dbReference type="SUPFAM" id="SSF52172">
    <property type="entry name" value="CheY-like"/>
    <property type="match status" value="1"/>
</dbReference>
<dbReference type="InterPro" id="IPR001789">
    <property type="entry name" value="Sig_transdc_resp-reg_receiver"/>
</dbReference>
<evidence type="ECO:0000313" key="4">
    <source>
        <dbReference type="EMBL" id="SHF72235.1"/>
    </source>
</evidence>
<evidence type="ECO:0000256" key="1">
    <source>
        <dbReference type="PROSITE-ProRule" id="PRU00169"/>
    </source>
</evidence>
<organism evidence="4 5">
    <name type="scientific">Vibrio gazogenes DSM 21264 = NBRC 103151</name>
    <dbReference type="NCBI Taxonomy" id="1123492"/>
    <lineage>
        <taxon>Bacteria</taxon>
        <taxon>Pseudomonadati</taxon>
        <taxon>Pseudomonadota</taxon>
        <taxon>Gammaproteobacteria</taxon>
        <taxon>Vibrionales</taxon>
        <taxon>Vibrionaceae</taxon>
        <taxon>Vibrio</taxon>
    </lineage>
</organism>
<name>A0A1M5DZ65_VIBGA</name>
<evidence type="ECO:0000259" key="3">
    <source>
        <dbReference type="PROSITE" id="PS50110"/>
    </source>
</evidence>
<evidence type="ECO:0000256" key="2">
    <source>
        <dbReference type="SAM" id="Phobius"/>
    </source>
</evidence>
<feature type="domain" description="Response regulatory" evidence="3">
    <location>
        <begin position="104"/>
        <end position="218"/>
    </location>
</feature>
<keyword evidence="5" id="KW-1185">Reference proteome</keyword>
<dbReference type="PROSITE" id="PS50110">
    <property type="entry name" value="RESPONSE_REGULATORY"/>
    <property type="match status" value="1"/>
</dbReference>
<keyword evidence="2" id="KW-1133">Transmembrane helix</keyword>
<dbReference type="Gene3D" id="3.40.50.2300">
    <property type="match status" value="1"/>
</dbReference>
<dbReference type="CDD" id="cd00156">
    <property type="entry name" value="REC"/>
    <property type="match status" value="1"/>
</dbReference>
<dbReference type="Proteomes" id="UP000184159">
    <property type="component" value="Unassembled WGS sequence"/>
</dbReference>
<keyword evidence="2" id="KW-0812">Transmembrane</keyword>
<dbReference type="EMBL" id="FQUH01000015">
    <property type="protein sequence ID" value="SHF72235.1"/>
    <property type="molecule type" value="Genomic_DNA"/>
</dbReference>